<evidence type="ECO:0000259" key="13">
    <source>
        <dbReference type="Pfam" id="PF09378"/>
    </source>
</evidence>
<evidence type="ECO:0000256" key="2">
    <source>
        <dbReference type="ARBA" id="ARBA00022741"/>
    </source>
</evidence>
<dbReference type="HOGENOM" id="CLU_023842_2_0_2"/>
<dbReference type="eggNOG" id="arCOG00280">
    <property type="taxonomic scope" value="Archaea"/>
</dbReference>
<feature type="domain" description="Helicase HerA central" evidence="11">
    <location>
        <begin position="166"/>
        <end position="398"/>
    </location>
</feature>
<evidence type="ECO:0000259" key="11">
    <source>
        <dbReference type="Pfam" id="PF01935"/>
    </source>
</evidence>
<keyword evidence="5" id="KW-0067">ATP-binding</keyword>
<dbReference type="InterPro" id="IPR027417">
    <property type="entry name" value="P-loop_NTPase"/>
</dbReference>
<dbReference type="KEGG" id="tga:TGAM_1744"/>
<dbReference type="Pfam" id="PF01935">
    <property type="entry name" value="DUF87"/>
    <property type="match status" value="1"/>
</dbReference>
<dbReference type="PANTHER" id="PTHR42957">
    <property type="entry name" value="HELICASE MJ1565-RELATED"/>
    <property type="match status" value="1"/>
</dbReference>
<evidence type="ECO:0000256" key="3">
    <source>
        <dbReference type="ARBA" id="ARBA00022801"/>
    </source>
</evidence>
<evidence type="ECO:0000256" key="5">
    <source>
        <dbReference type="ARBA" id="ARBA00022840"/>
    </source>
</evidence>
<dbReference type="Pfam" id="PF05872">
    <property type="entry name" value="HerA_C"/>
    <property type="match status" value="1"/>
</dbReference>
<dbReference type="GO" id="GO:0043139">
    <property type="term" value="F:5'-3' DNA helicase activity"/>
    <property type="evidence" value="ECO:0007669"/>
    <property type="project" value="UniProtKB-EC"/>
</dbReference>
<keyword evidence="7" id="KW-0413">Isomerase</keyword>
<comment type="similarity">
    <text evidence="1">Belongs to the HerA family.</text>
</comment>
<evidence type="ECO:0000256" key="1">
    <source>
        <dbReference type="ARBA" id="ARBA00007816"/>
    </source>
</evidence>
<dbReference type="GO" id="GO:0003677">
    <property type="term" value="F:DNA binding"/>
    <property type="evidence" value="ECO:0007669"/>
    <property type="project" value="UniProtKB-KW"/>
</dbReference>
<evidence type="ECO:0000259" key="12">
    <source>
        <dbReference type="Pfam" id="PF05872"/>
    </source>
</evidence>
<evidence type="ECO:0000313" key="15">
    <source>
        <dbReference type="Proteomes" id="UP000001488"/>
    </source>
</evidence>
<evidence type="ECO:0000256" key="10">
    <source>
        <dbReference type="ARBA" id="ARBA00048988"/>
    </source>
</evidence>
<evidence type="ECO:0000313" key="14">
    <source>
        <dbReference type="EMBL" id="ACS34246.1"/>
    </source>
</evidence>
<name>C5A1H7_THEGJ</name>
<dbReference type="AlphaFoldDB" id="C5A1H7"/>
<organism evidence="14 15">
    <name type="scientific">Thermococcus gammatolerans (strain DSM 15229 / JCM 11827 / EJ3)</name>
    <dbReference type="NCBI Taxonomy" id="593117"/>
    <lineage>
        <taxon>Archaea</taxon>
        <taxon>Methanobacteriati</taxon>
        <taxon>Methanobacteriota</taxon>
        <taxon>Thermococci</taxon>
        <taxon>Thermococcales</taxon>
        <taxon>Thermococcaceae</taxon>
        <taxon>Thermococcus</taxon>
    </lineage>
</organism>
<dbReference type="Proteomes" id="UP000001488">
    <property type="component" value="Chromosome"/>
</dbReference>
<keyword evidence="4 14" id="KW-0347">Helicase</keyword>
<comment type="catalytic activity">
    <reaction evidence="10">
        <text>ATP + H2O = ADP + phosphate + H(+)</text>
        <dbReference type="Rhea" id="RHEA:13065"/>
        <dbReference type="ChEBI" id="CHEBI:15377"/>
        <dbReference type="ChEBI" id="CHEBI:15378"/>
        <dbReference type="ChEBI" id="CHEBI:30616"/>
        <dbReference type="ChEBI" id="CHEBI:43474"/>
        <dbReference type="ChEBI" id="CHEBI:456216"/>
        <dbReference type="EC" id="5.6.2.4"/>
    </reaction>
</comment>
<dbReference type="EMBL" id="CP001398">
    <property type="protein sequence ID" value="ACS34246.1"/>
    <property type="molecule type" value="Genomic_DNA"/>
</dbReference>
<evidence type="ECO:0000256" key="4">
    <source>
        <dbReference type="ARBA" id="ARBA00022806"/>
    </source>
</evidence>
<evidence type="ECO:0000256" key="7">
    <source>
        <dbReference type="ARBA" id="ARBA00023235"/>
    </source>
</evidence>
<dbReference type="InterPro" id="IPR008571">
    <property type="entry name" value="HerA-like"/>
</dbReference>
<sequence>MAPIKTLSGIRKVFVLTGKSTQGGNMEGPDASVGIVFGESSTDHFTFIVNPRNELPRFGEFLVVKNREGDEVLALLKSIRNLNWLMEAGRGSYDYVEKTVNVFSRGILDKSEEILATAKVLGVLRTRDGEFLPKPAPNRVPIKPGEKVYLARDEDLERIFANGHLRVGKLIARGNIEVRLDANRLVSRHFAVLAVTGAGKSNTIAVLTKELVDNVNATVVILDPHGEYQRLSWPGAKVNPIKATIDPGRIRLSELATLLGIAENASLQRRFLGLVYRTVKEEMRRDGKVVGGLPFLEAMEDKIEEWIRVYENSESKEDRVIHYYNEKGIEMPRKIQQRDLEALIRLKDYIGELKANFGEFISPVDVLGEIRPGMVNVIDLSGMEEEQMITLASFVLRGILKNRIEYLKAVRTNDRLTAREILEAYPAIRKPILVIVEEAHIFAPRGEKNPATLWLGKIAREGRKFGVGLGIVSQRPKKLDDDILSQTNTKIILKLVEPNDQRYVQQASEQISEDLLSDIASLGVGEAVIVGYAITIPAMVKVYNFEKDFNGHYGGRDIDIVEEWLEGKEEEVSEEEAIASLPL</sequence>
<dbReference type="PANTHER" id="PTHR42957:SF1">
    <property type="entry name" value="HELICASE MJ1565-RELATED"/>
    <property type="match status" value="1"/>
</dbReference>
<dbReference type="InterPro" id="IPR018538">
    <property type="entry name" value="HerA_barrel_dom"/>
</dbReference>
<protein>
    <submittedName>
        <fullName evidence="14">Bipolar helicase (HerA)</fullName>
    </submittedName>
</protein>
<keyword evidence="2" id="KW-0547">Nucleotide-binding</keyword>
<dbReference type="PaxDb" id="593117-TGAM_1744"/>
<feature type="domain" description="Helicase HerA-like C-terminal" evidence="12">
    <location>
        <begin position="430"/>
        <end position="530"/>
    </location>
</feature>
<accession>C5A1H7</accession>
<proteinExistence type="inferred from homology"/>
<dbReference type="InterPro" id="IPR033186">
    <property type="entry name" value="HerA_C"/>
</dbReference>
<gene>
    <name evidence="14" type="primary">herA</name>
    <name evidence="14" type="ordered locus">TGAM_1744</name>
</gene>
<keyword evidence="3" id="KW-0378">Hydrolase</keyword>
<dbReference type="Pfam" id="PF09378">
    <property type="entry name" value="HAS-barrel"/>
    <property type="match status" value="1"/>
</dbReference>
<dbReference type="InterPro" id="IPR002789">
    <property type="entry name" value="HerA_central"/>
</dbReference>
<evidence type="ECO:0000256" key="9">
    <source>
        <dbReference type="ARBA" id="ARBA00048954"/>
    </source>
</evidence>
<keyword evidence="15" id="KW-1185">Reference proteome</keyword>
<dbReference type="GO" id="GO:0016787">
    <property type="term" value="F:hydrolase activity"/>
    <property type="evidence" value="ECO:0007669"/>
    <property type="project" value="UniProtKB-KW"/>
</dbReference>
<dbReference type="Gene3D" id="3.40.50.300">
    <property type="entry name" value="P-loop containing nucleotide triphosphate hydrolases"/>
    <property type="match status" value="2"/>
</dbReference>
<dbReference type="STRING" id="593117.TGAM_1744"/>
<keyword evidence="6" id="KW-0238">DNA-binding</keyword>
<dbReference type="PATRIC" id="fig|593117.10.peg.1751"/>
<evidence type="ECO:0000256" key="6">
    <source>
        <dbReference type="ARBA" id="ARBA00023125"/>
    </source>
</evidence>
<comment type="catalytic activity">
    <reaction evidence="8">
        <text>Couples ATP hydrolysis with the unwinding of duplex DNA by translocating in the 3'-5' direction.</text>
        <dbReference type="EC" id="5.6.2.4"/>
    </reaction>
</comment>
<evidence type="ECO:0000256" key="8">
    <source>
        <dbReference type="ARBA" id="ARBA00034617"/>
    </source>
</evidence>
<dbReference type="GO" id="GO:0043138">
    <property type="term" value="F:3'-5' DNA helicase activity"/>
    <property type="evidence" value="ECO:0007669"/>
    <property type="project" value="UniProtKB-EC"/>
</dbReference>
<feature type="domain" description="Helicase HerA barrel" evidence="13">
    <location>
        <begin position="33"/>
        <end position="125"/>
    </location>
</feature>
<reference evidence="14 15" key="1">
    <citation type="journal article" date="2007" name="Genome Biol.">
        <title>Genome analysis and genome-wide proteomics of Thermococcus gammatolerans, the most radioresistant organism known amongst the Archaea.</title>
        <authorList>
            <person name="Zivanovic Y."/>
            <person name="Armengaud J."/>
            <person name="Lagorce A."/>
            <person name="Leplat C."/>
            <person name="Guerin P."/>
            <person name="Dutertre M."/>
            <person name="Anthouard V."/>
            <person name="Forterre P."/>
            <person name="Wincker P."/>
            <person name="Confalonieri F."/>
        </authorList>
    </citation>
    <scope>NUCLEOTIDE SEQUENCE [LARGE SCALE GENOMIC DNA]</scope>
    <source>
        <strain evidence="15">DSM 15229 / JCM 11827 / EJ3</strain>
    </source>
</reference>
<dbReference type="GO" id="GO:0005524">
    <property type="term" value="F:ATP binding"/>
    <property type="evidence" value="ECO:0007669"/>
    <property type="project" value="UniProtKB-KW"/>
</dbReference>
<comment type="catalytic activity">
    <reaction evidence="9">
        <text>ATP + H2O = ADP + phosphate + H(+)</text>
        <dbReference type="Rhea" id="RHEA:13065"/>
        <dbReference type="ChEBI" id="CHEBI:15377"/>
        <dbReference type="ChEBI" id="CHEBI:15378"/>
        <dbReference type="ChEBI" id="CHEBI:30616"/>
        <dbReference type="ChEBI" id="CHEBI:43474"/>
        <dbReference type="ChEBI" id="CHEBI:456216"/>
        <dbReference type="EC" id="5.6.2.3"/>
    </reaction>
</comment>
<dbReference type="SUPFAM" id="SSF52540">
    <property type="entry name" value="P-loop containing nucleoside triphosphate hydrolases"/>
    <property type="match status" value="1"/>
</dbReference>